<protein>
    <submittedName>
        <fullName evidence="1">Uncharacterized protein</fullName>
    </submittedName>
</protein>
<dbReference type="KEGG" id="avi:Avi_3390"/>
<evidence type="ECO:0000313" key="1">
    <source>
        <dbReference type="EMBL" id="ACM37430.1"/>
    </source>
</evidence>
<evidence type="ECO:0000313" key="2">
    <source>
        <dbReference type="Proteomes" id="UP000001596"/>
    </source>
</evidence>
<sequence length="212" mass="24859">MNRNLFLKITLSLSIFFTGHNIMAEDKKTSFFDNLEVGQLCAQVNIFVPKEDVEASPVKKEDKFACQWTFSAVSTDGFGLANFGVFLVKDKLKDTERKRFAEFIINEYTESNNRYIKFLDEKRSDFLFSYEFEVGLKGADYDRISEFNSTLLDIDEGTLFIYSIVPKIFKNKESVKLKNGKIIEIKPQMKEINDFISFWYNKNLDNFHEKYK</sequence>
<name>B9JZX0_ALLAM</name>
<accession>B9JZX0</accession>
<keyword evidence="2" id="KW-1185">Reference proteome</keyword>
<dbReference type="STRING" id="311402.Avi_3390"/>
<gene>
    <name evidence="1" type="ordered locus">Avi_3390</name>
</gene>
<dbReference type="Proteomes" id="UP000001596">
    <property type="component" value="Chromosome 1"/>
</dbReference>
<organism evidence="1 2">
    <name type="scientific">Allorhizobium ampelinum (strain ATCC BAA-846 / DSM 112012 / S4)</name>
    <name type="common">Agrobacterium vitis (strain S4)</name>
    <dbReference type="NCBI Taxonomy" id="311402"/>
    <lineage>
        <taxon>Bacteria</taxon>
        <taxon>Pseudomonadati</taxon>
        <taxon>Pseudomonadota</taxon>
        <taxon>Alphaproteobacteria</taxon>
        <taxon>Hyphomicrobiales</taxon>
        <taxon>Rhizobiaceae</taxon>
        <taxon>Rhizobium/Agrobacterium group</taxon>
        <taxon>Allorhizobium</taxon>
        <taxon>Allorhizobium ampelinum</taxon>
    </lineage>
</organism>
<reference evidence="1 2" key="1">
    <citation type="journal article" date="2009" name="J. Bacteriol.">
        <title>Genome sequences of three Agrobacterium biovars help elucidate the evolution of multichromosome genomes in bacteria.</title>
        <authorList>
            <person name="Slater S.C."/>
            <person name="Goldman B.S."/>
            <person name="Goodner B."/>
            <person name="Setubal J.C."/>
            <person name="Farrand S.K."/>
            <person name="Nester E.W."/>
            <person name="Burr T.J."/>
            <person name="Banta L."/>
            <person name="Dickerman A.W."/>
            <person name="Paulsen I."/>
            <person name="Otten L."/>
            <person name="Suen G."/>
            <person name="Welch R."/>
            <person name="Almeida N.F."/>
            <person name="Arnold F."/>
            <person name="Burton O.T."/>
            <person name="Du Z."/>
            <person name="Ewing A."/>
            <person name="Godsy E."/>
            <person name="Heisel S."/>
            <person name="Houmiel K.L."/>
            <person name="Jhaveri J."/>
            <person name="Lu J."/>
            <person name="Miller N.M."/>
            <person name="Norton S."/>
            <person name="Chen Q."/>
            <person name="Phoolcharoen W."/>
            <person name="Ohlin V."/>
            <person name="Ondrusek D."/>
            <person name="Pride N."/>
            <person name="Stricklin S.L."/>
            <person name="Sun J."/>
            <person name="Wheeler C."/>
            <person name="Wilson L."/>
            <person name="Zhu H."/>
            <person name="Wood D.W."/>
        </authorList>
    </citation>
    <scope>NUCLEOTIDE SEQUENCE [LARGE SCALE GENOMIC DNA]</scope>
    <source>
        <strain evidence="2">S4 / ATCC BAA-846</strain>
    </source>
</reference>
<dbReference type="EMBL" id="CP000633">
    <property type="protein sequence ID" value="ACM37430.1"/>
    <property type="molecule type" value="Genomic_DNA"/>
</dbReference>
<dbReference type="RefSeq" id="WP_015916849.1">
    <property type="nucleotide sequence ID" value="NC_011989.1"/>
</dbReference>
<dbReference type="HOGENOM" id="CLU_1297620_0_0_5"/>
<proteinExistence type="predicted"/>
<dbReference type="AlphaFoldDB" id="B9JZX0"/>